<feature type="binding site" description="axial binding residue" evidence="8">
    <location>
        <position position="173"/>
    </location>
    <ligand>
        <name>heme</name>
        <dbReference type="ChEBI" id="CHEBI:30413"/>
    </ligand>
    <ligandPart>
        <name>Fe</name>
        <dbReference type="ChEBI" id="CHEBI:18248"/>
    </ligandPart>
</feature>
<dbReference type="GO" id="GO:0004497">
    <property type="term" value="F:monooxygenase activity"/>
    <property type="evidence" value="ECO:0007669"/>
    <property type="project" value="UniProtKB-KW"/>
</dbReference>
<keyword evidence="4 8" id="KW-0479">Metal-binding</keyword>
<gene>
    <name evidence="9" type="ORF">BDV96DRAFT_645465</name>
</gene>
<name>A0A6A5ZCG5_9PLEO</name>
<dbReference type="OrthoDB" id="10029320at2759"/>
<accession>A0A6A5ZCG5</accession>
<dbReference type="Pfam" id="PF00067">
    <property type="entry name" value="p450"/>
    <property type="match status" value="1"/>
</dbReference>
<sequence>MVRSTDIVLVTGGSGFLGSHIVDAIIAEGRFQVVAYHLLSKNPDILVQLRDEHDRVFVPETSTTANRLKEDPSLLNKCKPTQAIIKETLRLYAPAATMRIGNAECSLKTQRGVTVPADNFAILMQNHSIHRNTRLWPRADEFLPERWLVGPEHELKFPKVGAWRPVELGPRNCIGQALSMNEIKVVLVMTVRNFDIKPAYEDFDMIQAKGKGWPGQLLGTLGFGRKKPGIEYGLV</sequence>
<evidence type="ECO:0000256" key="1">
    <source>
        <dbReference type="ARBA" id="ARBA00001971"/>
    </source>
</evidence>
<comment type="cofactor">
    <cofactor evidence="1 8">
        <name>heme</name>
        <dbReference type="ChEBI" id="CHEBI:30413"/>
    </cofactor>
</comment>
<evidence type="ECO:0000256" key="5">
    <source>
        <dbReference type="ARBA" id="ARBA00023002"/>
    </source>
</evidence>
<dbReference type="InterPro" id="IPR050121">
    <property type="entry name" value="Cytochrome_P450_monoxygenase"/>
</dbReference>
<evidence type="ECO:0000256" key="2">
    <source>
        <dbReference type="ARBA" id="ARBA00005179"/>
    </source>
</evidence>
<dbReference type="Gene3D" id="1.10.630.10">
    <property type="entry name" value="Cytochrome P450"/>
    <property type="match status" value="1"/>
</dbReference>
<dbReference type="Proteomes" id="UP000799770">
    <property type="component" value="Unassembled WGS sequence"/>
</dbReference>
<dbReference type="InterPro" id="IPR002401">
    <property type="entry name" value="Cyt_P450_E_grp-I"/>
</dbReference>
<organism evidence="9 10">
    <name type="scientific">Lophiotrema nucula</name>
    <dbReference type="NCBI Taxonomy" id="690887"/>
    <lineage>
        <taxon>Eukaryota</taxon>
        <taxon>Fungi</taxon>
        <taxon>Dikarya</taxon>
        <taxon>Ascomycota</taxon>
        <taxon>Pezizomycotina</taxon>
        <taxon>Dothideomycetes</taxon>
        <taxon>Pleosporomycetidae</taxon>
        <taxon>Pleosporales</taxon>
        <taxon>Lophiotremataceae</taxon>
        <taxon>Lophiotrema</taxon>
    </lineage>
</organism>
<evidence type="ECO:0000256" key="8">
    <source>
        <dbReference type="PIRSR" id="PIRSR602401-1"/>
    </source>
</evidence>
<dbReference type="InterPro" id="IPR036291">
    <property type="entry name" value="NAD(P)-bd_dom_sf"/>
</dbReference>
<evidence type="ECO:0000256" key="4">
    <source>
        <dbReference type="ARBA" id="ARBA00022723"/>
    </source>
</evidence>
<dbReference type="GO" id="GO:0005506">
    <property type="term" value="F:iron ion binding"/>
    <property type="evidence" value="ECO:0007669"/>
    <property type="project" value="InterPro"/>
</dbReference>
<dbReference type="PRINTS" id="PR00463">
    <property type="entry name" value="EP450I"/>
</dbReference>
<comment type="pathway">
    <text evidence="2">Secondary metabolite biosynthesis.</text>
</comment>
<evidence type="ECO:0000313" key="9">
    <source>
        <dbReference type="EMBL" id="KAF2116121.1"/>
    </source>
</evidence>
<keyword evidence="7" id="KW-0503">Monooxygenase</keyword>
<dbReference type="PRINTS" id="PR00385">
    <property type="entry name" value="P450"/>
</dbReference>
<dbReference type="SUPFAM" id="SSF51735">
    <property type="entry name" value="NAD(P)-binding Rossmann-fold domains"/>
    <property type="match status" value="1"/>
</dbReference>
<keyword evidence="5" id="KW-0560">Oxidoreductase</keyword>
<dbReference type="InterPro" id="IPR036396">
    <property type="entry name" value="Cyt_P450_sf"/>
</dbReference>
<keyword evidence="6 8" id="KW-0408">Iron</keyword>
<protein>
    <submittedName>
        <fullName evidence="9">Cytochrome P450</fullName>
    </submittedName>
</protein>
<evidence type="ECO:0000256" key="7">
    <source>
        <dbReference type="ARBA" id="ARBA00023033"/>
    </source>
</evidence>
<proteinExistence type="predicted"/>
<dbReference type="GO" id="GO:0016705">
    <property type="term" value="F:oxidoreductase activity, acting on paired donors, with incorporation or reduction of molecular oxygen"/>
    <property type="evidence" value="ECO:0007669"/>
    <property type="project" value="InterPro"/>
</dbReference>
<evidence type="ECO:0000256" key="6">
    <source>
        <dbReference type="ARBA" id="ARBA00023004"/>
    </source>
</evidence>
<dbReference type="SUPFAM" id="SSF48264">
    <property type="entry name" value="Cytochrome P450"/>
    <property type="match status" value="1"/>
</dbReference>
<reference evidence="9" key="1">
    <citation type="journal article" date="2020" name="Stud. Mycol.">
        <title>101 Dothideomycetes genomes: a test case for predicting lifestyles and emergence of pathogens.</title>
        <authorList>
            <person name="Haridas S."/>
            <person name="Albert R."/>
            <person name="Binder M."/>
            <person name="Bloem J."/>
            <person name="Labutti K."/>
            <person name="Salamov A."/>
            <person name="Andreopoulos B."/>
            <person name="Baker S."/>
            <person name="Barry K."/>
            <person name="Bills G."/>
            <person name="Bluhm B."/>
            <person name="Cannon C."/>
            <person name="Castanera R."/>
            <person name="Culley D."/>
            <person name="Daum C."/>
            <person name="Ezra D."/>
            <person name="Gonzalez J."/>
            <person name="Henrissat B."/>
            <person name="Kuo A."/>
            <person name="Liang C."/>
            <person name="Lipzen A."/>
            <person name="Lutzoni F."/>
            <person name="Magnuson J."/>
            <person name="Mondo S."/>
            <person name="Nolan M."/>
            <person name="Ohm R."/>
            <person name="Pangilinan J."/>
            <person name="Park H.-J."/>
            <person name="Ramirez L."/>
            <person name="Alfaro M."/>
            <person name="Sun H."/>
            <person name="Tritt A."/>
            <person name="Yoshinaga Y."/>
            <person name="Zwiers L.-H."/>
            <person name="Turgeon B."/>
            <person name="Goodwin S."/>
            <person name="Spatafora J."/>
            <person name="Crous P."/>
            <person name="Grigoriev I."/>
        </authorList>
    </citation>
    <scope>NUCLEOTIDE SEQUENCE</scope>
    <source>
        <strain evidence="9">CBS 627.86</strain>
    </source>
</reference>
<evidence type="ECO:0000256" key="3">
    <source>
        <dbReference type="ARBA" id="ARBA00022617"/>
    </source>
</evidence>
<dbReference type="PANTHER" id="PTHR24305">
    <property type="entry name" value="CYTOCHROME P450"/>
    <property type="match status" value="1"/>
</dbReference>
<dbReference type="InterPro" id="IPR001128">
    <property type="entry name" value="Cyt_P450"/>
</dbReference>
<keyword evidence="3 8" id="KW-0349">Heme</keyword>
<dbReference type="EMBL" id="ML977321">
    <property type="protein sequence ID" value="KAF2116121.1"/>
    <property type="molecule type" value="Genomic_DNA"/>
</dbReference>
<evidence type="ECO:0000313" key="10">
    <source>
        <dbReference type="Proteomes" id="UP000799770"/>
    </source>
</evidence>
<dbReference type="AlphaFoldDB" id="A0A6A5ZCG5"/>
<keyword evidence="10" id="KW-1185">Reference proteome</keyword>
<dbReference type="GO" id="GO:0020037">
    <property type="term" value="F:heme binding"/>
    <property type="evidence" value="ECO:0007669"/>
    <property type="project" value="InterPro"/>
</dbReference>
<dbReference type="PANTHER" id="PTHR24305:SF107">
    <property type="entry name" value="P450, PUTATIVE (EUROFUNG)-RELATED"/>
    <property type="match status" value="1"/>
</dbReference>